<reference evidence="3" key="1">
    <citation type="submission" date="2016-10" db="EMBL/GenBank/DDBJ databases">
        <authorList>
            <person name="Varghese N."/>
            <person name="Submissions S."/>
        </authorList>
    </citation>
    <scope>NUCLEOTIDE SEQUENCE [LARGE SCALE GENOMIC DNA]</scope>
    <source>
        <strain evidence="3">DSM 16859</strain>
    </source>
</reference>
<gene>
    <name evidence="2" type="ORF">SAMN05443377_103111</name>
</gene>
<proteinExistence type="predicted"/>
<sequence length="426" mass="45848">MRRGRFGMPRSAGRLERGAQGGDADGALLLTGIQAREIIAALVSAHGGRLGAITLDQVDAQPGVSTTVTYSCQVRWPDAEVREIVGLSARAGGLSAEDRCGEVFSDGEREVAAWFYPEDPELPGLVRITVAEQACRVLAENGLLGPPLRPERLALHVVGYRPRRNAVVRIEIDGGATVFYVKALATRQLNQAVARLDMLSRARIPVPALLAVTDENLIVLSALPGRAMSHLLFEQKPAIAGEKLVGLLDALPAGLLDMPRHLAWSDATRRYATTVASQLPSESRRLDSLVEAIESGLRGLPPGTEPTHGDFHEGQVHLAGGRVVGLLDVDACGPGRRVDDLACLMAHLSTVQGMDAVQAGRLGVLRTRLIDVFDRRVDPVELRLRTAAVAISLATGPYRTQEPDWQRQTGEILRIAQGWLRAADTC</sequence>
<dbReference type="SUPFAM" id="SSF56112">
    <property type="entry name" value="Protein kinase-like (PK-like)"/>
    <property type="match status" value="1"/>
</dbReference>
<evidence type="ECO:0000313" key="2">
    <source>
        <dbReference type="EMBL" id="SER59870.1"/>
    </source>
</evidence>
<organism evidence="2 3">
    <name type="scientific">Propionibacterium cyclohexanicum</name>
    <dbReference type="NCBI Taxonomy" id="64702"/>
    <lineage>
        <taxon>Bacteria</taxon>
        <taxon>Bacillati</taxon>
        <taxon>Actinomycetota</taxon>
        <taxon>Actinomycetes</taxon>
        <taxon>Propionibacteriales</taxon>
        <taxon>Propionibacteriaceae</taxon>
        <taxon>Propionibacterium</taxon>
    </lineage>
</organism>
<dbReference type="Proteomes" id="UP000198815">
    <property type="component" value="Unassembled WGS sequence"/>
</dbReference>
<accession>A0A1H9QHG1</accession>
<dbReference type="InterPro" id="IPR011009">
    <property type="entry name" value="Kinase-like_dom_sf"/>
</dbReference>
<evidence type="ECO:0000313" key="3">
    <source>
        <dbReference type="Proteomes" id="UP000198815"/>
    </source>
</evidence>
<dbReference type="InterPro" id="IPR002575">
    <property type="entry name" value="Aminoglycoside_PTrfase"/>
</dbReference>
<dbReference type="RefSeq" id="WP_143052793.1">
    <property type="nucleotide sequence ID" value="NZ_FOGZ01000003.1"/>
</dbReference>
<keyword evidence="2" id="KW-0808">Transferase</keyword>
<dbReference type="Gene3D" id="3.90.1200.10">
    <property type="match status" value="1"/>
</dbReference>
<dbReference type="GO" id="GO:0016740">
    <property type="term" value="F:transferase activity"/>
    <property type="evidence" value="ECO:0007669"/>
    <property type="project" value="UniProtKB-KW"/>
</dbReference>
<dbReference type="AlphaFoldDB" id="A0A1H9QHG1"/>
<keyword evidence="3" id="KW-1185">Reference proteome</keyword>
<feature type="domain" description="Aminoglycoside phosphotransferase" evidence="1">
    <location>
        <begin position="165"/>
        <end position="354"/>
    </location>
</feature>
<dbReference type="OrthoDB" id="3837844at2"/>
<dbReference type="Pfam" id="PF01636">
    <property type="entry name" value="APH"/>
    <property type="match status" value="1"/>
</dbReference>
<dbReference type="STRING" id="64702.SAMN05443377_103111"/>
<evidence type="ECO:0000259" key="1">
    <source>
        <dbReference type="Pfam" id="PF01636"/>
    </source>
</evidence>
<protein>
    <submittedName>
        <fullName evidence="2">Aminoglycoside phosphotransferase</fullName>
    </submittedName>
</protein>
<name>A0A1H9QHG1_9ACTN</name>
<dbReference type="EMBL" id="FOGZ01000003">
    <property type="protein sequence ID" value="SER59870.1"/>
    <property type="molecule type" value="Genomic_DNA"/>
</dbReference>